<dbReference type="EMBL" id="SMZJ02000002">
    <property type="protein sequence ID" value="TWO33918.1"/>
    <property type="molecule type" value="Genomic_DNA"/>
</dbReference>
<dbReference type="Pfam" id="PF14391">
    <property type="entry name" value="DUF4421"/>
    <property type="match status" value="1"/>
</dbReference>
<accession>A0A562YH77</accession>
<gene>
    <name evidence="1" type="ORF">E1J38_003855</name>
</gene>
<dbReference type="InterPro" id="IPR025535">
    <property type="entry name" value="DUF4421"/>
</dbReference>
<dbReference type="Proteomes" id="UP000295814">
    <property type="component" value="Unassembled WGS sequence"/>
</dbReference>
<name>A0A562YH77_9FLAO</name>
<dbReference type="AlphaFoldDB" id="A0A562YH77"/>
<organism evidence="1 2">
    <name type="scientific">Seonamhaeicola sediminis</name>
    <dbReference type="NCBI Taxonomy" id="2528206"/>
    <lineage>
        <taxon>Bacteria</taxon>
        <taxon>Pseudomonadati</taxon>
        <taxon>Bacteroidota</taxon>
        <taxon>Flavobacteriia</taxon>
        <taxon>Flavobacteriales</taxon>
        <taxon>Flavobacteriaceae</taxon>
    </lineage>
</organism>
<sequence>MDIKAYILNVILFCASLSFSQNDSIVKNQYITQFQDKISTRLSIINTSNSFYINDSDLGLKYQLKPNVRDYFGASILFRSVEIDYGFSPKFLKSNRDNANSKLFNLNLRMFQSQWMQTIDLYNQKGFDLILNNERVRISGIKTFKIGGSTSYILNKKFSFRAIGFQNEWQTKSAGSFIPRLYYYYTKYTLNDNGFNEDTRSYDVAIGPSYYYNLSIHKNFLFSVGASAGIGINHSSIIGDGSLTSALYEFSGRAVIGYNSETFFGGINYSLLILEHNVDRYTRQDDTIPYLEFYIGYRFKASKKIMKLADDFNRKFGF</sequence>
<protein>
    <submittedName>
        <fullName evidence="1">DUF4421 domain-containing protein</fullName>
    </submittedName>
</protein>
<comment type="caution">
    <text evidence="1">The sequence shown here is derived from an EMBL/GenBank/DDBJ whole genome shotgun (WGS) entry which is preliminary data.</text>
</comment>
<evidence type="ECO:0000313" key="1">
    <source>
        <dbReference type="EMBL" id="TWO33918.1"/>
    </source>
</evidence>
<dbReference type="RefSeq" id="WP_133355758.1">
    <property type="nucleotide sequence ID" value="NZ_SMZJ02000002.1"/>
</dbReference>
<reference evidence="1 2" key="1">
    <citation type="submission" date="2019-03" db="EMBL/GenBank/DDBJ databases">
        <authorList>
            <person name="Zhong Y.L."/>
        </authorList>
    </citation>
    <scope>NUCLEOTIDE SEQUENCE [LARGE SCALE GENOMIC DNA]</scope>
    <source>
        <strain evidence="1 2">W255</strain>
    </source>
</reference>
<reference evidence="1 2" key="2">
    <citation type="submission" date="2019-07" db="EMBL/GenBank/DDBJ databases">
        <title>Seonamhaeicola sp. W255 draft genome.</title>
        <authorList>
            <person name="Zhang X.-Y."/>
            <person name="Zhang R."/>
            <person name="Zhong Y.-L."/>
            <person name="Du Z.-J."/>
        </authorList>
    </citation>
    <scope>NUCLEOTIDE SEQUENCE [LARGE SCALE GENOMIC DNA]</scope>
    <source>
        <strain evidence="1 2">W255</strain>
    </source>
</reference>
<keyword evidence="2" id="KW-1185">Reference proteome</keyword>
<evidence type="ECO:0000313" key="2">
    <source>
        <dbReference type="Proteomes" id="UP000295814"/>
    </source>
</evidence>
<dbReference type="OrthoDB" id="669053at2"/>
<proteinExistence type="predicted"/>